<gene>
    <name evidence="1" type="ORF">BFC18_09305</name>
</gene>
<comment type="caution">
    <text evidence="1">The sequence shown here is derived from an EMBL/GenBank/DDBJ whole genome shotgun (WGS) entry which is preliminary data.</text>
</comment>
<sequence>MPIIYKQKVAVLDGNCEVDLAEELDAWLAENPKRQLNLKSLTHAHTAIYQVMIKHGISVSVWPADDQDWHWLKVAIDSKLYDEETNP</sequence>
<organism evidence="1 2">
    <name type="scientific">Alteromonas confluentis</name>
    <dbReference type="NCBI Taxonomy" id="1656094"/>
    <lineage>
        <taxon>Bacteria</taxon>
        <taxon>Pseudomonadati</taxon>
        <taxon>Pseudomonadota</taxon>
        <taxon>Gammaproteobacteria</taxon>
        <taxon>Alteromonadales</taxon>
        <taxon>Alteromonadaceae</taxon>
        <taxon>Alteromonas/Salinimonas group</taxon>
        <taxon>Alteromonas</taxon>
    </lineage>
</organism>
<reference evidence="1 2" key="1">
    <citation type="submission" date="2016-08" db="EMBL/GenBank/DDBJ databases">
        <authorList>
            <person name="Seilhamer J.J."/>
        </authorList>
    </citation>
    <scope>NUCLEOTIDE SEQUENCE [LARGE SCALE GENOMIC DNA]</scope>
    <source>
        <strain evidence="1 2">KCTC 42603</strain>
    </source>
</reference>
<dbReference type="Proteomes" id="UP000175691">
    <property type="component" value="Unassembled WGS sequence"/>
</dbReference>
<accession>A0A1E7ZCV4</accession>
<dbReference type="OrthoDB" id="7585928at2"/>
<name>A0A1E7ZCV4_9ALTE</name>
<keyword evidence="2" id="KW-1185">Reference proteome</keyword>
<evidence type="ECO:0000313" key="1">
    <source>
        <dbReference type="EMBL" id="OFC71339.1"/>
    </source>
</evidence>
<protein>
    <submittedName>
        <fullName evidence="1">Uncharacterized protein</fullName>
    </submittedName>
</protein>
<dbReference type="AlphaFoldDB" id="A0A1E7ZCV4"/>
<evidence type="ECO:0000313" key="2">
    <source>
        <dbReference type="Proteomes" id="UP000175691"/>
    </source>
</evidence>
<dbReference type="EMBL" id="MDHN01000015">
    <property type="protein sequence ID" value="OFC71339.1"/>
    <property type="molecule type" value="Genomic_DNA"/>
</dbReference>
<dbReference type="STRING" id="1656094.BFC18_09305"/>
<dbReference type="RefSeq" id="WP_070125027.1">
    <property type="nucleotide sequence ID" value="NZ_MDHN01000015.1"/>
</dbReference>
<proteinExistence type="predicted"/>